<gene>
    <name evidence="4" type="primary">lip1</name>
    <name evidence="4" type="ORF">jaqu_21930</name>
</gene>
<dbReference type="EMBL" id="JYFE01000041">
    <property type="protein sequence ID" value="KIT15925.1"/>
    <property type="molecule type" value="Genomic_DNA"/>
</dbReference>
<dbReference type="GO" id="GO:0006508">
    <property type="term" value="P:proteolysis"/>
    <property type="evidence" value="ECO:0007669"/>
    <property type="project" value="InterPro"/>
</dbReference>
<sequence length="324" mass="34754">MLSSIVTPTALAATFAMGGGTWVDRRAAIREASFEAAFPPQGLFLDVDDVPVHAVVRGEGPDLVFLHGASGNARDWSFSFMDRLADRFRVIAFDRPGLGYTGRTDPDYDAPFSTAAESPREQAILLQAAAAQLGAHDPVVIGHSFGGAIALAWAVHRPGTLRALTLVAAASNRWEGGLGPLYAVNASAPGGATVIPFLTAFVGQDYLRRVTEAIFAPDPVPQGYFDHVGAPLTLRRRSLRANARQVNGLKPHIVEMEPHYPALDLPIEVVHGTRDTIVPDHIHALPFAEMVPHANLTRLDGVGHMPHHVAPDEVEAAILRAYMA</sequence>
<dbReference type="SUPFAM" id="SSF53474">
    <property type="entry name" value="alpha/beta-Hydrolases"/>
    <property type="match status" value="1"/>
</dbReference>
<dbReference type="Gene3D" id="3.40.50.1820">
    <property type="entry name" value="alpha/beta hydrolase"/>
    <property type="match status" value="1"/>
</dbReference>
<dbReference type="GO" id="GO:0004806">
    <property type="term" value="F:triacylglycerol lipase activity"/>
    <property type="evidence" value="ECO:0007669"/>
    <property type="project" value="UniProtKB-EC"/>
</dbReference>
<evidence type="ECO:0000256" key="2">
    <source>
        <dbReference type="ARBA" id="ARBA00022801"/>
    </source>
</evidence>
<dbReference type="RefSeq" id="WP_052500920.1">
    <property type="nucleotide sequence ID" value="NZ_FZPF01000004.1"/>
</dbReference>
<dbReference type="PANTHER" id="PTHR43689:SF8">
    <property type="entry name" value="ALPHA_BETA-HYDROLASES SUPERFAMILY PROTEIN"/>
    <property type="match status" value="1"/>
</dbReference>
<comment type="caution">
    <text evidence="4">The sequence shown here is derived from an EMBL/GenBank/DDBJ whole genome shotgun (WGS) entry which is preliminary data.</text>
</comment>
<dbReference type="AlphaFoldDB" id="A0A0D1EJE6"/>
<comment type="similarity">
    <text evidence="1">Belongs to the peptidase S33 family.</text>
</comment>
<feature type="domain" description="AB hydrolase-1" evidence="3">
    <location>
        <begin position="63"/>
        <end position="317"/>
    </location>
</feature>
<reference evidence="4 5" key="1">
    <citation type="submission" date="2015-02" db="EMBL/GenBank/DDBJ databases">
        <title>Genome Sequence of Jannaschia aquimarina DSM28248, a member of the Roseobacter clade.</title>
        <authorList>
            <person name="Voget S."/>
            <person name="Daniel R."/>
        </authorList>
    </citation>
    <scope>NUCLEOTIDE SEQUENCE [LARGE SCALE GENOMIC DNA]</scope>
    <source>
        <strain evidence="4 5">GSW-M26</strain>
    </source>
</reference>
<dbReference type="GO" id="GO:0008233">
    <property type="term" value="F:peptidase activity"/>
    <property type="evidence" value="ECO:0007669"/>
    <property type="project" value="InterPro"/>
</dbReference>
<evidence type="ECO:0000313" key="5">
    <source>
        <dbReference type="Proteomes" id="UP000032232"/>
    </source>
</evidence>
<evidence type="ECO:0000313" key="4">
    <source>
        <dbReference type="EMBL" id="KIT15925.1"/>
    </source>
</evidence>
<keyword evidence="2 4" id="KW-0378">Hydrolase</keyword>
<dbReference type="Proteomes" id="UP000032232">
    <property type="component" value="Unassembled WGS sequence"/>
</dbReference>
<dbReference type="InterPro" id="IPR002410">
    <property type="entry name" value="Peptidase_S33"/>
</dbReference>
<dbReference type="PANTHER" id="PTHR43689">
    <property type="entry name" value="HYDROLASE"/>
    <property type="match status" value="1"/>
</dbReference>
<proteinExistence type="inferred from homology"/>
<dbReference type="PRINTS" id="PR00111">
    <property type="entry name" value="ABHYDROLASE"/>
</dbReference>
<keyword evidence="5" id="KW-1185">Reference proteome</keyword>
<dbReference type="InterPro" id="IPR029058">
    <property type="entry name" value="AB_hydrolase_fold"/>
</dbReference>
<evidence type="ECO:0000256" key="1">
    <source>
        <dbReference type="ARBA" id="ARBA00010088"/>
    </source>
</evidence>
<dbReference type="EC" id="3.1.1.3" evidence="4"/>
<accession>A0A0D1EJE6</accession>
<dbReference type="PRINTS" id="PR00793">
    <property type="entry name" value="PROAMNOPTASE"/>
</dbReference>
<dbReference type="InterPro" id="IPR000073">
    <property type="entry name" value="AB_hydrolase_1"/>
</dbReference>
<protein>
    <submittedName>
        <fullName evidence="4">Lip1 protein</fullName>
        <ecNumber evidence="4">3.1.1.3</ecNumber>
    </submittedName>
</protein>
<dbReference type="Pfam" id="PF12697">
    <property type="entry name" value="Abhydrolase_6"/>
    <property type="match status" value="1"/>
</dbReference>
<name>A0A0D1EJE6_9RHOB</name>
<dbReference type="PATRIC" id="fig|935700.4.peg.2259"/>
<evidence type="ECO:0000259" key="3">
    <source>
        <dbReference type="Pfam" id="PF12697"/>
    </source>
</evidence>
<dbReference type="STRING" id="935700.jaqu_21930"/>
<organism evidence="4 5">
    <name type="scientific">Jannaschia aquimarina</name>
    <dbReference type="NCBI Taxonomy" id="935700"/>
    <lineage>
        <taxon>Bacteria</taxon>
        <taxon>Pseudomonadati</taxon>
        <taxon>Pseudomonadota</taxon>
        <taxon>Alphaproteobacteria</taxon>
        <taxon>Rhodobacterales</taxon>
        <taxon>Roseobacteraceae</taxon>
        <taxon>Jannaschia</taxon>
    </lineage>
</organism>